<dbReference type="AlphaFoldDB" id="A0A834WII6"/>
<dbReference type="OrthoDB" id="1685070at2759"/>
<comment type="caution">
    <text evidence="3">The sequence shown here is derived from an EMBL/GenBank/DDBJ whole genome shotgun (WGS) entry which is preliminary data.</text>
</comment>
<gene>
    <name evidence="3" type="ORF">G2W53_022206</name>
</gene>
<evidence type="ECO:0000313" key="3">
    <source>
        <dbReference type="EMBL" id="KAF7824062.1"/>
    </source>
</evidence>
<feature type="compositionally biased region" description="Basic residues" evidence="1">
    <location>
        <begin position="80"/>
        <end position="96"/>
    </location>
</feature>
<keyword evidence="2" id="KW-0732">Signal</keyword>
<dbReference type="Proteomes" id="UP000634136">
    <property type="component" value="Unassembled WGS sequence"/>
</dbReference>
<keyword evidence="4" id="KW-1185">Reference proteome</keyword>
<reference evidence="3" key="1">
    <citation type="submission" date="2020-09" db="EMBL/GenBank/DDBJ databases">
        <title>Genome-Enabled Discovery of Anthraquinone Biosynthesis in Senna tora.</title>
        <authorList>
            <person name="Kang S.-H."/>
            <person name="Pandey R.P."/>
            <person name="Lee C.-M."/>
            <person name="Sim J.-S."/>
            <person name="Jeong J.-T."/>
            <person name="Choi B.-S."/>
            <person name="Jung M."/>
            <person name="Ginzburg D."/>
            <person name="Zhao K."/>
            <person name="Won S.Y."/>
            <person name="Oh T.-J."/>
            <person name="Yu Y."/>
            <person name="Kim N.-H."/>
            <person name="Lee O.R."/>
            <person name="Lee T.-H."/>
            <person name="Bashyal P."/>
            <person name="Kim T.-S."/>
            <person name="Lee W.-H."/>
            <person name="Kawkins C."/>
            <person name="Kim C.-K."/>
            <person name="Kim J.S."/>
            <person name="Ahn B.O."/>
            <person name="Rhee S.Y."/>
            <person name="Sohng J.K."/>
        </authorList>
    </citation>
    <scope>NUCLEOTIDE SEQUENCE</scope>
    <source>
        <tissue evidence="3">Leaf</tissue>
    </source>
</reference>
<sequence>MSFFLTSLLLTTVALCLKSINFLEHLKSINFCSLYRSESIKVEREGDVEVHAPEAKLNQYLRNLVRRSKSETEKESPKRFLVKMRKSASERRRRTKKNDWVDDQERLNSKLIFSTKGKKKMKVLMKKRKKLIAGNKTIASKARVKMLTRHLLAVVVSGWFVVARGG</sequence>
<accession>A0A834WII6</accession>
<proteinExistence type="predicted"/>
<feature type="compositionally biased region" description="Basic and acidic residues" evidence="1">
    <location>
        <begin position="68"/>
        <end position="78"/>
    </location>
</feature>
<dbReference type="EMBL" id="JAAIUW010000007">
    <property type="protein sequence ID" value="KAF7824062.1"/>
    <property type="molecule type" value="Genomic_DNA"/>
</dbReference>
<feature type="chain" id="PRO_5032682209" evidence="2">
    <location>
        <begin position="17"/>
        <end position="166"/>
    </location>
</feature>
<evidence type="ECO:0000313" key="4">
    <source>
        <dbReference type="Proteomes" id="UP000634136"/>
    </source>
</evidence>
<protein>
    <submittedName>
        <fullName evidence="3">Pathogen-associated molecular patterns-induced protein A70-like</fullName>
    </submittedName>
</protein>
<name>A0A834WII6_9FABA</name>
<organism evidence="3 4">
    <name type="scientific">Senna tora</name>
    <dbReference type="NCBI Taxonomy" id="362788"/>
    <lineage>
        <taxon>Eukaryota</taxon>
        <taxon>Viridiplantae</taxon>
        <taxon>Streptophyta</taxon>
        <taxon>Embryophyta</taxon>
        <taxon>Tracheophyta</taxon>
        <taxon>Spermatophyta</taxon>
        <taxon>Magnoliopsida</taxon>
        <taxon>eudicotyledons</taxon>
        <taxon>Gunneridae</taxon>
        <taxon>Pentapetalae</taxon>
        <taxon>rosids</taxon>
        <taxon>fabids</taxon>
        <taxon>Fabales</taxon>
        <taxon>Fabaceae</taxon>
        <taxon>Caesalpinioideae</taxon>
        <taxon>Cassia clade</taxon>
        <taxon>Senna</taxon>
    </lineage>
</organism>
<feature type="signal peptide" evidence="2">
    <location>
        <begin position="1"/>
        <end position="16"/>
    </location>
</feature>
<evidence type="ECO:0000256" key="1">
    <source>
        <dbReference type="SAM" id="MobiDB-lite"/>
    </source>
</evidence>
<feature type="region of interest" description="Disordered" evidence="1">
    <location>
        <begin position="68"/>
        <end position="99"/>
    </location>
</feature>
<evidence type="ECO:0000256" key="2">
    <source>
        <dbReference type="SAM" id="SignalP"/>
    </source>
</evidence>